<sequence length="232" mass="25785">GVSLHYGKSPLERRQNLQAEIGRTKKNRSTPVTREKTRKNQEKIRSYRPPDTIKALMGPKSRRSTSLSIPSPKNTSSRSSKEGVYDTADSSPPPRTKRVRFSDNLTSASATPARNVPPPYKLNATYTVSAAMYHEKPKDGSGNLRLVVGKDVVRIQDAPWRENSCWVDSGYTALWWTAAKDLTALAHLIAADAKSKKPSPFTPILAALDKHRRILLSNQPPDRISAALFQLK</sequence>
<gene>
    <name evidence="2" type="ORF">V5O48_019271</name>
</gene>
<evidence type="ECO:0000313" key="2">
    <source>
        <dbReference type="EMBL" id="KAL0562807.1"/>
    </source>
</evidence>
<evidence type="ECO:0000256" key="1">
    <source>
        <dbReference type="SAM" id="MobiDB-lite"/>
    </source>
</evidence>
<protein>
    <submittedName>
        <fullName evidence="2">Uncharacterized protein</fullName>
    </submittedName>
</protein>
<organism evidence="2 3">
    <name type="scientific">Marasmius crinis-equi</name>
    <dbReference type="NCBI Taxonomy" id="585013"/>
    <lineage>
        <taxon>Eukaryota</taxon>
        <taxon>Fungi</taxon>
        <taxon>Dikarya</taxon>
        <taxon>Basidiomycota</taxon>
        <taxon>Agaricomycotina</taxon>
        <taxon>Agaricomycetes</taxon>
        <taxon>Agaricomycetidae</taxon>
        <taxon>Agaricales</taxon>
        <taxon>Marasmiineae</taxon>
        <taxon>Marasmiaceae</taxon>
        <taxon>Marasmius</taxon>
    </lineage>
</organism>
<accession>A0ABR3EIV3</accession>
<feature type="non-terminal residue" evidence="2">
    <location>
        <position position="232"/>
    </location>
</feature>
<evidence type="ECO:0000313" key="3">
    <source>
        <dbReference type="Proteomes" id="UP001465976"/>
    </source>
</evidence>
<comment type="caution">
    <text evidence="2">The sequence shown here is derived from an EMBL/GenBank/DDBJ whole genome shotgun (WGS) entry which is preliminary data.</text>
</comment>
<dbReference type="Proteomes" id="UP001465976">
    <property type="component" value="Unassembled WGS sequence"/>
</dbReference>
<feature type="compositionally biased region" description="Basic and acidic residues" evidence="1">
    <location>
        <begin position="33"/>
        <end position="45"/>
    </location>
</feature>
<feature type="compositionally biased region" description="Polar residues" evidence="1">
    <location>
        <begin position="64"/>
        <end position="78"/>
    </location>
</feature>
<dbReference type="EMBL" id="JBAHYK010004456">
    <property type="protein sequence ID" value="KAL0562807.1"/>
    <property type="molecule type" value="Genomic_DNA"/>
</dbReference>
<keyword evidence="3" id="KW-1185">Reference proteome</keyword>
<name>A0ABR3EIV3_9AGAR</name>
<feature type="region of interest" description="Disordered" evidence="1">
    <location>
        <begin position="1"/>
        <end position="99"/>
    </location>
</feature>
<proteinExistence type="predicted"/>
<feature type="non-terminal residue" evidence="2">
    <location>
        <position position="1"/>
    </location>
</feature>
<reference evidence="2 3" key="1">
    <citation type="submission" date="2024-02" db="EMBL/GenBank/DDBJ databases">
        <title>A draft genome for the cacao thread blight pathogen Marasmius crinis-equi.</title>
        <authorList>
            <person name="Cohen S.P."/>
            <person name="Baruah I.K."/>
            <person name="Amoako-Attah I."/>
            <person name="Bukari Y."/>
            <person name="Meinhardt L.W."/>
            <person name="Bailey B.A."/>
        </authorList>
    </citation>
    <scope>NUCLEOTIDE SEQUENCE [LARGE SCALE GENOMIC DNA]</scope>
    <source>
        <strain evidence="2 3">GH-76</strain>
    </source>
</reference>